<proteinExistence type="predicted"/>
<dbReference type="EMBL" id="BKCJ011109955">
    <property type="protein sequence ID" value="GFC87380.1"/>
    <property type="molecule type" value="Genomic_DNA"/>
</dbReference>
<sequence>NNDIKIPSVHDFSHDVEDFVTDDEIVVEDRNADNVKSDSELVNDFLKDVPKPPTQNPKATESPKVGEGGVSSTTTPYPEALEKPASIRLAKKGPHYEDMWETFKQVKINLPLIDAIKQIPAYAKFLKDLCTQKRKLKANFPKKIDLTEHVNPGAPLISVVVGNIAIKKALLDLGASINILPASLVDKYDLGTLRKIDTIISLADRSTKIPRGILEDVIVKVDD</sequence>
<gene>
    <name evidence="2" type="ORF">Tci_859350</name>
</gene>
<evidence type="ECO:0008006" key="3">
    <source>
        <dbReference type="Google" id="ProtNLM"/>
    </source>
</evidence>
<dbReference type="PANTHER" id="PTHR33067:SF32">
    <property type="entry name" value="ASPARTIC PEPTIDASE DDI1-TYPE DOMAIN-CONTAINING PROTEIN"/>
    <property type="match status" value="1"/>
</dbReference>
<feature type="compositionally biased region" description="Basic and acidic residues" evidence="1">
    <location>
        <begin position="30"/>
        <end position="50"/>
    </location>
</feature>
<dbReference type="Gene3D" id="2.40.70.10">
    <property type="entry name" value="Acid Proteases"/>
    <property type="match status" value="1"/>
</dbReference>
<evidence type="ECO:0000256" key="1">
    <source>
        <dbReference type="SAM" id="MobiDB-lite"/>
    </source>
</evidence>
<dbReference type="AlphaFoldDB" id="A0A699RLQ7"/>
<organism evidence="2">
    <name type="scientific">Tanacetum cinerariifolium</name>
    <name type="common">Dalmatian daisy</name>
    <name type="synonym">Chrysanthemum cinerariifolium</name>
    <dbReference type="NCBI Taxonomy" id="118510"/>
    <lineage>
        <taxon>Eukaryota</taxon>
        <taxon>Viridiplantae</taxon>
        <taxon>Streptophyta</taxon>
        <taxon>Embryophyta</taxon>
        <taxon>Tracheophyta</taxon>
        <taxon>Spermatophyta</taxon>
        <taxon>Magnoliopsida</taxon>
        <taxon>eudicotyledons</taxon>
        <taxon>Gunneridae</taxon>
        <taxon>Pentapetalae</taxon>
        <taxon>asterids</taxon>
        <taxon>campanulids</taxon>
        <taxon>Asterales</taxon>
        <taxon>Asteraceae</taxon>
        <taxon>Asteroideae</taxon>
        <taxon>Anthemideae</taxon>
        <taxon>Anthemidinae</taxon>
        <taxon>Tanacetum</taxon>
    </lineage>
</organism>
<protein>
    <recommendedName>
        <fullName evidence="3">Reverse transcriptase domain-containing protein</fullName>
    </recommendedName>
</protein>
<comment type="caution">
    <text evidence="2">The sequence shown here is derived from an EMBL/GenBank/DDBJ whole genome shotgun (WGS) entry which is preliminary data.</text>
</comment>
<evidence type="ECO:0000313" key="2">
    <source>
        <dbReference type="EMBL" id="GFC87380.1"/>
    </source>
</evidence>
<feature type="non-terminal residue" evidence="2">
    <location>
        <position position="223"/>
    </location>
</feature>
<dbReference type="PANTHER" id="PTHR33067">
    <property type="entry name" value="RNA-DIRECTED DNA POLYMERASE-RELATED"/>
    <property type="match status" value="1"/>
</dbReference>
<feature type="region of interest" description="Disordered" evidence="1">
    <location>
        <begin position="30"/>
        <end position="78"/>
    </location>
</feature>
<accession>A0A699RLQ7</accession>
<reference evidence="2" key="1">
    <citation type="journal article" date="2019" name="Sci. Rep.">
        <title>Draft genome of Tanacetum cinerariifolium, the natural source of mosquito coil.</title>
        <authorList>
            <person name="Yamashiro T."/>
            <person name="Shiraishi A."/>
            <person name="Satake H."/>
            <person name="Nakayama K."/>
        </authorList>
    </citation>
    <scope>NUCLEOTIDE SEQUENCE</scope>
</reference>
<name>A0A699RLQ7_TANCI</name>
<feature type="non-terminal residue" evidence="2">
    <location>
        <position position="1"/>
    </location>
</feature>
<dbReference type="InterPro" id="IPR021109">
    <property type="entry name" value="Peptidase_aspartic_dom_sf"/>
</dbReference>